<accession>A0A5K7Z200</accession>
<sequence length="170" mass="19689">MFDNGSFVPSSNIGRWQEANACLAKTIGNHGPALTHCRRQARQTRRLLESLFPLMEDLCRRTCPDCTDICCRRAWVWADFRDLLFFHLAGISVPERQLVSRQGDHCRYAGPAGCRLDRLQRPFVCTWYICPAQTRLLDNRPGEKRHLVSALEQIKTLRKQMEESFIRVVV</sequence>
<dbReference type="RefSeq" id="WP_155304874.1">
    <property type="nucleotide sequence ID" value="NZ_AP021875.1"/>
</dbReference>
<protein>
    <submittedName>
        <fullName evidence="1">Uncharacterized protein</fullName>
    </submittedName>
</protein>
<dbReference type="KEGG" id="dwd:DSCW_34290"/>
<dbReference type="Proteomes" id="UP000427769">
    <property type="component" value="Chromosome"/>
</dbReference>
<dbReference type="OrthoDB" id="9800594at2"/>
<evidence type="ECO:0000313" key="2">
    <source>
        <dbReference type="Proteomes" id="UP000427769"/>
    </source>
</evidence>
<reference evidence="1 2" key="1">
    <citation type="submission" date="2019-11" db="EMBL/GenBank/DDBJ databases">
        <title>Comparative genomics of hydrocarbon-degrading Desulfosarcina strains.</title>
        <authorList>
            <person name="Watanabe M."/>
            <person name="Kojima H."/>
            <person name="Fukui M."/>
        </authorList>
    </citation>
    <scope>NUCLEOTIDE SEQUENCE [LARGE SCALE GENOMIC DNA]</scope>
    <source>
        <strain evidence="1 2">PP31</strain>
    </source>
</reference>
<organism evidence="1 2">
    <name type="scientific">Desulfosarcina widdelii</name>
    <dbReference type="NCBI Taxonomy" id="947919"/>
    <lineage>
        <taxon>Bacteria</taxon>
        <taxon>Pseudomonadati</taxon>
        <taxon>Thermodesulfobacteriota</taxon>
        <taxon>Desulfobacteria</taxon>
        <taxon>Desulfobacterales</taxon>
        <taxon>Desulfosarcinaceae</taxon>
        <taxon>Desulfosarcina</taxon>
    </lineage>
</organism>
<dbReference type="EMBL" id="AP021875">
    <property type="protein sequence ID" value="BBO76012.1"/>
    <property type="molecule type" value="Genomic_DNA"/>
</dbReference>
<keyword evidence="2" id="KW-1185">Reference proteome</keyword>
<gene>
    <name evidence="1" type="ORF">DSCW_34290</name>
</gene>
<name>A0A5K7Z200_9BACT</name>
<dbReference type="AlphaFoldDB" id="A0A5K7Z200"/>
<evidence type="ECO:0000313" key="1">
    <source>
        <dbReference type="EMBL" id="BBO76012.1"/>
    </source>
</evidence>
<proteinExistence type="predicted"/>